<dbReference type="OMA" id="AKLTFTM"/>
<dbReference type="InterPro" id="IPR000825">
    <property type="entry name" value="SUF_FeS_clus_asmbl_SufBD_core"/>
</dbReference>
<dbReference type="GeneID" id="41323924"/>
<protein>
    <recommendedName>
        <fullName evidence="2">SUF system FeS cluster assembly SufBD core domain-containing protein</fullName>
    </recommendedName>
</protein>
<dbReference type="Proteomes" id="UP000752814">
    <property type="component" value="Unassembled WGS sequence"/>
</dbReference>
<dbReference type="AlphaFoldDB" id="A0A8J8PFL8"/>
<dbReference type="SUPFAM" id="SSF101960">
    <property type="entry name" value="Stabilizer of iron transporter SufD"/>
    <property type="match status" value="1"/>
</dbReference>
<dbReference type="Pfam" id="PF01458">
    <property type="entry name" value="SUFBD_core"/>
    <property type="match status" value="1"/>
</dbReference>
<evidence type="ECO:0000259" key="2">
    <source>
        <dbReference type="Pfam" id="PF01458"/>
    </source>
</evidence>
<evidence type="ECO:0000313" key="4">
    <source>
        <dbReference type="Proteomes" id="UP000752814"/>
    </source>
</evidence>
<name>A0A8J8PFL8_9ARCH</name>
<evidence type="ECO:0000313" key="3">
    <source>
        <dbReference type="EMBL" id="TQS82977.1"/>
    </source>
</evidence>
<dbReference type="RefSeq" id="WP_020449384.1">
    <property type="nucleotide sequence ID" value="NZ_CAYAXV010000005.1"/>
</dbReference>
<dbReference type="EMBL" id="LVVT01000014">
    <property type="protein sequence ID" value="TQS82977.1"/>
    <property type="molecule type" value="Genomic_DNA"/>
</dbReference>
<organism evidence="3 4">
    <name type="scientific">Candidatus Methanomassiliicoccus intestinalis</name>
    <dbReference type="NCBI Taxonomy" id="1406512"/>
    <lineage>
        <taxon>Archaea</taxon>
        <taxon>Methanobacteriati</taxon>
        <taxon>Thermoplasmatota</taxon>
        <taxon>Thermoplasmata</taxon>
        <taxon>Methanomassiliicoccales</taxon>
        <taxon>Methanomassiliicoccaceae</taxon>
        <taxon>Methanomassiliicoccus</taxon>
    </lineage>
</organism>
<feature type="domain" description="SUF system FeS cluster assembly SufBD core" evidence="2">
    <location>
        <begin position="153"/>
        <end position="380"/>
    </location>
</feature>
<comment type="caution">
    <text evidence="3">The sequence shown here is derived from an EMBL/GenBank/DDBJ whole genome shotgun (WGS) entry which is preliminary data.</text>
</comment>
<sequence length="408" mass="44126">MPSDRNELIERAKNALQKKGAFGEDFDLKTYSEVSGDIPVFNAPSELPSSIKEAMLKTGVNPSAEGNDGSMLVIDNSIVLNNSSDDGFELMDIRDALKKYDWLKEYSWNAVSVDADKYTAATYLNDSPGYFIRAFAGKKVKLPVQTCIMIGHNTAAQTIHNIIIVEEGASIEIISGCTSGSDVDTALHMGISEMYIKKDASLKFTMIHNWAENIGVRPRTGIVVEENGTFINNYVILKKVKSVQTYPTAKLVGRGAVAQFNTVAIAQPGAELDLGSRAILAAPECRAEIISRSITVGGKVINRGTLEGDAKDIKAHLECRGLILGDSGENIAIPELDARVADVEMTHEASLGKVAQDQVEYIMSRGLTEDEAVGMIVRGFLEVGIRGIPDDIKAEIDEAIRQSDLATG</sequence>
<accession>A0A8J8PFL8</accession>
<dbReference type="GO" id="GO:0016226">
    <property type="term" value="P:iron-sulfur cluster assembly"/>
    <property type="evidence" value="ECO:0007669"/>
    <property type="project" value="InterPro"/>
</dbReference>
<proteinExistence type="inferred from homology"/>
<comment type="similarity">
    <text evidence="1">Belongs to the iron-sulfur cluster assembly SufBD family.</text>
</comment>
<reference evidence="3" key="1">
    <citation type="submission" date="2016-03" db="EMBL/GenBank/DDBJ databases">
        <authorList>
            <person name="Borrel G."/>
            <person name="Mccann A."/>
            <person name="O'Toole P.W."/>
        </authorList>
    </citation>
    <scope>NUCLEOTIDE SEQUENCE</scope>
    <source>
        <strain evidence="3">183</strain>
    </source>
</reference>
<dbReference type="InterPro" id="IPR037284">
    <property type="entry name" value="SUF_FeS_clus_asmbl_SufBD_sf"/>
</dbReference>
<gene>
    <name evidence="3" type="ORF">A3207_03290</name>
</gene>
<dbReference type="InterPro" id="IPR055346">
    <property type="entry name" value="Fe-S_cluster_assembly_SufBD"/>
</dbReference>
<evidence type="ECO:0000256" key="1">
    <source>
        <dbReference type="ARBA" id="ARBA00043967"/>
    </source>
</evidence>
<dbReference type="PANTHER" id="PTHR30508:SF1">
    <property type="entry name" value="UPF0051 PROTEIN ABCI8, CHLOROPLASTIC-RELATED"/>
    <property type="match status" value="1"/>
</dbReference>
<dbReference type="PANTHER" id="PTHR30508">
    <property type="entry name" value="FES CLUSTER ASSEMBLY PROTEIN SUF"/>
    <property type="match status" value="1"/>
</dbReference>